<protein>
    <submittedName>
        <fullName evidence="1">Uncharacterized protein</fullName>
    </submittedName>
</protein>
<keyword evidence="2" id="KW-1185">Reference proteome</keyword>
<dbReference type="Gramene" id="PUZ52136">
    <property type="protein sequence ID" value="PUZ52136"/>
    <property type="gene ID" value="GQ55_6G246300"/>
</dbReference>
<dbReference type="EMBL" id="CM009754">
    <property type="protein sequence ID" value="PUZ52136.1"/>
    <property type="molecule type" value="Genomic_DNA"/>
</dbReference>
<gene>
    <name evidence="1" type="ORF">GQ55_6G246300</name>
</gene>
<name>A0A2T7D970_9POAL</name>
<dbReference type="AlphaFoldDB" id="A0A2T7D970"/>
<proteinExistence type="predicted"/>
<organism evidence="1 2">
    <name type="scientific">Panicum hallii var. hallii</name>
    <dbReference type="NCBI Taxonomy" id="1504633"/>
    <lineage>
        <taxon>Eukaryota</taxon>
        <taxon>Viridiplantae</taxon>
        <taxon>Streptophyta</taxon>
        <taxon>Embryophyta</taxon>
        <taxon>Tracheophyta</taxon>
        <taxon>Spermatophyta</taxon>
        <taxon>Magnoliopsida</taxon>
        <taxon>Liliopsida</taxon>
        <taxon>Poales</taxon>
        <taxon>Poaceae</taxon>
        <taxon>PACMAD clade</taxon>
        <taxon>Panicoideae</taxon>
        <taxon>Panicodae</taxon>
        <taxon>Paniceae</taxon>
        <taxon>Panicinae</taxon>
        <taxon>Panicum</taxon>
        <taxon>Panicum sect. Panicum</taxon>
    </lineage>
</organism>
<accession>A0A2T7D970</accession>
<evidence type="ECO:0000313" key="2">
    <source>
        <dbReference type="Proteomes" id="UP000244336"/>
    </source>
</evidence>
<reference evidence="1 2" key="1">
    <citation type="submission" date="2018-04" db="EMBL/GenBank/DDBJ databases">
        <title>WGS assembly of Panicum hallii var. hallii HAL2.</title>
        <authorList>
            <person name="Lovell J."/>
            <person name="Jenkins J."/>
            <person name="Lowry D."/>
            <person name="Mamidi S."/>
            <person name="Sreedasyam A."/>
            <person name="Weng X."/>
            <person name="Barry K."/>
            <person name="Bonette J."/>
            <person name="Campitelli B."/>
            <person name="Daum C."/>
            <person name="Gordon S."/>
            <person name="Gould B."/>
            <person name="Lipzen A."/>
            <person name="MacQueen A."/>
            <person name="Palacio-Mejia J."/>
            <person name="Plott C."/>
            <person name="Shakirov E."/>
            <person name="Shu S."/>
            <person name="Yoshinaga Y."/>
            <person name="Zane M."/>
            <person name="Rokhsar D."/>
            <person name="Grimwood J."/>
            <person name="Schmutz J."/>
            <person name="Juenger T."/>
        </authorList>
    </citation>
    <scope>NUCLEOTIDE SEQUENCE [LARGE SCALE GENOMIC DNA]</scope>
    <source>
        <strain evidence="2">cv. HAL2</strain>
    </source>
</reference>
<dbReference type="Proteomes" id="UP000244336">
    <property type="component" value="Chromosome 6"/>
</dbReference>
<evidence type="ECO:0000313" key="1">
    <source>
        <dbReference type="EMBL" id="PUZ52136.1"/>
    </source>
</evidence>
<sequence>MDEFRCDVPQSLYEHFLFTHFKFYESRLCPLFFIWWQGCIFYGPDFRKKHANTMPLCPQPLSHHPSSYEKQHPKVLITILGQTMNELYDDKGKGANFS</sequence>